<dbReference type="InterPro" id="IPR038740">
    <property type="entry name" value="BioF2-like_GNAT_dom"/>
</dbReference>
<dbReference type="RefSeq" id="WP_304447827.1">
    <property type="nucleotide sequence ID" value="NZ_JARRAH010000001.1"/>
</dbReference>
<evidence type="ECO:0000259" key="1">
    <source>
        <dbReference type="Pfam" id="PF13480"/>
    </source>
</evidence>
<keyword evidence="2" id="KW-0808">Transferase</keyword>
<dbReference type="Pfam" id="PF13480">
    <property type="entry name" value="Acetyltransf_6"/>
    <property type="match status" value="1"/>
</dbReference>
<dbReference type="AlphaFoldDB" id="A0ABD5UBD5"/>
<evidence type="ECO:0000313" key="2">
    <source>
        <dbReference type="EMBL" id="MFC6836133.1"/>
    </source>
</evidence>
<keyword evidence="3" id="KW-1185">Reference proteome</keyword>
<dbReference type="SUPFAM" id="SSF55729">
    <property type="entry name" value="Acyl-CoA N-acyltransferases (Nat)"/>
    <property type="match status" value="1"/>
</dbReference>
<dbReference type="PANTHER" id="PTHR36174:SF1">
    <property type="entry name" value="LIPID II:GLYCINE GLYCYLTRANSFERASE"/>
    <property type="match status" value="1"/>
</dbReference>
<dbReference type="Proteomes" id="UP001596406">
    <property type="component" value="Unassembled WGS sequence"/>
</dbReference>
<reference evidence="2 3" key="1">
    <citation type="journal article" date="2019" name="Int. J. Syst. Evol. Microbiol.">
        <title>The Global Catalogue of Microorganisms (GCM) 10K type strain sequencing project: providing services to taxonomists for standard genome sequencing and annotation.</title>
        <authorList>
            <consortium name="The Broad Institute Genomics Platform"/>
            <consortium name="The Broad Institute Genome Sequencing Center for Infectious Disease"/>
            <person name="Wu L."/>
            <person name="Ma J."/>
        </authorList>
    </citation>
    <scope>NUCLEOTIDE SEQUENCE [LARGE SCALE GENOMIC DNA]</scope>
    <source>
        <strain evidence="2 3">PSRA2</strain>
    </source>
</reference>
<comment type="caution">
    <text evidence="2">The sequence shown here is derived from an EMBL/GenBank/DDBJ whole genome shotgun (WGS) entry which is preliminary data.</text>
</comment>
<dbReference type="EC" id="2.3.1.-" evidence="2"/>
<dbReference type="GO" id="GO:0016746">
    <property type="term" value="F:acyltransferase activity"/>
    <property type="evidence" value="ECO:0007669"/>
    <property type="project" value="UniProtKB-KW"/>
</dbReference>
<feature type="domain" description="BioF2-like acetyltransferase" evidence="1">
    <location>
        <begin position="166"/>
        <end position="292"/>
    </location>
</feature>
<name>A0ABD5UBD5_9EURY</name>
<sequence length="330" mass="37659">MTVTIERTEDETEWNRLVDRSPQTAVCHRHEWIRTIAEFSDARLHPLVGYRGDDPVGLLPLFDLRKGPVSVVFSPPPDVGVEYLGPALVSEDGSRRSRDAACREFVESCLEYVESELAPQFVYLKTTTRFEDVRPFQWNGFDVEPKFTFVVDVGDDPERLQAGFSRSLRRTLNTEFERPYEVTVGGESTVAFVHREMRNRYEAQGKRFAIDLDYVKALYERLPEGSVLPYRCEVDGELVGGKVCVGHEGVLYSWLESGIPDPDFPVNEVTTWEILRDAPSRGVTAYDLYGADVANIAFFKSKFNPDLVHSYTVSKGSLPMRLLERVYRRL</sequence>
<keyword evidence="2" id="KW-0012">Acyltransferase</keyword>
<organism evidence="2 3">
    <name type="scientific">Halomarina ordinaria</name>
    <dbReference type="NCBI Taxonomy" id="3033939"/>
    <lineage>
        <taxon>Archaea</taxon>
        <taxon>Methanobacteriati</taxon>
        <taxon>Methanobacteriota</taxon>
        <taxon>Stenosarchaea group</taxon>
        <taxon>Halobacteria</taxon>
        <taxon>Halobacteriales</taxon>
        <taxon>Natronomonadaceae</taxon>
        <taxon>Halomarina</taxon>
    </lineage>
</organism>
<protein>
    <submittedName>
        <fullName evidence="2">GNAT family N-acetyltransferase</fullName>
        <ecNumber evidence="2">2.3.1.-</ecNumber>
    </submittedName>
</protein>
<dbReference type="InterPro" id="IPR016181">
    <property type="entry name" value="Acyl_CoA_acyltransferase"/>
</dbReference>
<accession>A0ABD5UBD5</accession>
<dbReference type="Gene3D" id="3.40.630.30">
    <property type="match status" value="1"/>
</dbReference>
<evidence type="ECO:0000313" key="3">
    <source>
        <dbReference type="Proteomes" id="UP001596406"/>
    </source>
</evidence>
<dbReference type="InterPro" id="IPR050644">
    <property type="entry name" value="PG_Glycine_Bridge_Synth"/>
</dbReference>
<proteinExistence type="predicted"/>
<dbReference type="PANTHER" id="PTHR36174">
    <property type="entry name" value="LIPID II:GLYCINE GLYCYLTRANSFERASE"/>
    <property type="match status" value="1"/>
</dbReference>
<dbReference type="EMBL" id="JBHSXM010000001">
    <property type="protein sequence ID" value="MFC6836133.1"/>
    <property type="molecule type" value="Genomic_DNA"/>
</dbReference>
<gene>
    <name evidence="2" type="ORF">ACFQHK_06385</name>
</gene>